<proteinExistence type="predicted"/>
<dbReference type="RefSeq" id="WP_376848318.1">
    <property type="nucleotide sequence ID" value="NZ_JBHSMF010000002.1"/>
</dbReference>
<dbReference type="SUPFAM" id="SSF110849">
    <property type="entry name" value="ParB/Sulfiredoxin"/>
    <property type="match status" value="1"/>
</dbReference>
<gene>
    <name evidence="1" type="ORF">ACFPOE_01980</name>
</gene>
<dbReference type="Proteomes" id="UP001596037">
    <property type="component" value="Unassembled WGS sequence"/>
</dbReference>
<dbReference type="InterPro" id="IPR036086">
    <property type="entry name" value="ParB/Sulfiredoxin_sf"/>
</dbReference>
<evidence type="ECO:0000313" key="2">
    <source>
        <dbReference type="Proteomes" id="UP001596037"/>
    </source>
</evidence>
<organism evidence="1 2">
    <name type="scientific">Caenimonas terrae</name>
    <dbReference type="NCBI Taxonomy" id="696074"/>
    <lineage>
        <taxon>Bacteria</taxon>
        <taxon>Pseudomonadati</taxon>
        <taxon>Pseudomonadota</taxon>
        <taxon>Betaproteobacteria</taxon>
        <taxon>Burkholderiales</taxon>
        <taxon>Comamonadaceae</taxon>
        <taxon>Caenimonas</taxon>
    </lineage>
</organism>
<dbReference type="EMBL" id="JBHSMF010000002">
    <property type="protein sequence ID" value="MFC5496292.1"/>
    <property type="molecule type" value="Genomic_DNA"/>
</dbReference>
<evidence type="ECO:0000313" key="1">
    <source>
        <dbReference type="EMBL" id="MFC5496292.1"/>
    </source>
</evidence>
<protein>
    <recommendedName>
        <fullName evidence="3">ParB/Sulfiredoxin domain-containing protein</fullName>
    </recommendedName>
</protein>
<evidence type="ECO:0008006" key="3">
    <source>
        <dbReference type="Google" id="ProtNLM"/>
    </source>
</evidence>
<name>A0ABW0NBE6_9BURK</name>
<keyword evidence="2" id="KW-1185">Reference proteome</keyword>
<reference evidence="2" key="1">
    <citation type="journal article" date="2019" name="Int. J. Syst. Evol. Microbiol.">
        <title>The Global Catalogue of Microorganisms (GCM) 10K type strain sequencing project: providing services to taxonomists for standard genome sequencing and annotation.</title>
        <authorList>
            <consortium name="The Broad Institute Genomics Platform"/>
            <consortium name="The Broad Institute Genome Sequencing Center for Infectious Disease"/>
            <person name="Wu L."/>
            <person name="Ma J."/>
        </authorList>
    </citation>
    <scope>NUCLEOTIDE SEQUENCE [LARGE SCALE GENOMIC DNA]</scope>
    <source>
        <strain evidence="2">CCUG 57401</strain>
    </source>
</reference>
<comment type="caution">
    <text evidence="1">The sequence shown here is derived from an EMBL/GenBank/DDBJ whole genome shotgun (WGS) entry which is preliminary data.</text>
</comment>
<sequence length="427" mass="49019">MTKPLAPTDDLMEQKPVPFEKLFLDPNNPRIAQEHPPGYDDPTGLFDIEHQAHLEKRVRAAYTGVDALQDSIIKQGWIPIDPIIVWEHPKRKGFYVVVEGNTRTVALRYLRGERLDQEKKALEKLKKSSSPAQHIVQAQEEVVRSLEAVRAATDNLKVFPLAAGSVEELQQKLPRLLGVRHIAHAQQWQPYATNLYILSLYEKLYRETYSDGRKLTLEPQLVKRVADMVSRKELTTRRNMQAAAAFTDFKRKFEHRLPEGESFQDADQYYFEQILQSRFTQDQFEFGKDALDLPDERAEVLFQWAFSKPRDRSGTDDDADENVFYKAESVGLWSKMNNYDVRKGTPFSKMLNVDAPEEAPSIRVVEAQYLAHKARRSAVDTLDSLRTALQELKGDALLSQQEHLEPMLEEIVSVASKYVKMMKAVTS</sequence>
<accession>A0ABW0NBE6</accession>